<keyword evidence="5" id="KW-0255">Endonuclease</keyword>
<dbReference type="SUPFAM" id="SSF50630">
    <property type="entry name" value="Acid proteases"/>
    <property type="match status" value="2"/>
</dbReference>
<dbReference type="CDD" id="cd01647">
    <property type="entry name" value="RT_LTR"/>
    <property type="match status" value="3"/>
</dbReference>
<dbReference type="Gene3D" id="3.30.70.270">
    <property type="match status" value="6"/>
</dbReference>
<evidence type="ECO:0000256" key="5">
    <source>
        <dbReference type="ARBA" id="ARBA00022759"/>
    </source>
</evidence>
<dbReference type="InterPro" id="IPR041373">
    <property type="entry name" value="RT_RNaseH"/>
</dbReference>
<dbReference type="Gene3D" id="3.30.420.10">
    <property type="entry name" value="Ribonuclease H-like superfamily/Ribonuclease H"/>
    <property type="match status" value="3"/>
</dbReference>
<feature type="compositionally biased region" description="Basic and acidic residues" evidence="9">
    <location>
        <begin position="1"/>
        <end position="23"/>
    </location>
</feature>
<keyword evidence="6" id="KW-0378">Hydrolase</keyword>
<keyword evidence="4" id="KW-0540">Nuclease</keyword>
<sequence>MVETRSGKMQDPAQERIQAEESAKPQPGVTIGRDASSDPVVLNPNIDIPKYDGTEDPRPWIESLEEIGFLYHWADYIISRYAAMNMTGSAKTWLNLHKASFTSWENIKIRLIQDFSLDANKEELRMKLNRMQHWNEPAIRFAEDILVLCNKVDPAMEEETKIEHVIGGLKKEYSFALYLNPPKTTDDLLVVCKKMDSFEKKYRERVEKSRNLYNGPRYSRPQQQSRYVPPTAARNYQTTSRPQAPVSNNYKNDSHPTPRQYRNNFPQPSTPRRPYNPNFVPKPNLQRNTYNKSQEVSKNRTEDGRPICFKCNKPGHVARYCRVKFIRILEEDPADTQEKIFRVGRFKLSVAPESVNQSKSTINGIKKLDPKYKLKINVDKIGTFEALVDTGADLSVVDLRTALDTGHGISKLAKICAGPDGKKLDMVGSIFLNIKIDDETLSHNFVILKTHLRTLILGRDFLKKMNAKIDCKQETIKYDLTNNHDEINFEMLKIKSAKDSIVPECSMKLIKALVETEDGEYIIEESSKMFQTNGLRLARSLINVINKETHIWITNPYPRPLKIMKNQTLAFGSSPAKINVSREREVEKNEEPRFQINENLSPKEQKELKQVLERYGDLFSSRLGRTNLAKHRIDTEDAKPIKHKPYRVSAKERDIIKEQIDEMLTEGIIRPSSSPWSFPVILVKKRDGKYRFCVDYRKLNNVTVKDVYPIPRIDEVMDTLQGSTHFSAIDLRSGYWQVEVEERDKEKTAFTTAHGLYEFNVMPFGLCNAPATFERNMENMLGNLRWQICLCYLDDVIIYSPDFPTHLKRLEAVFRCFRESNLRLNDKKCRFAFEELEILGYITSKHGIKPAEHNIKAVRNFPRPKKVKEVQSFLGMCSYYRKFIKDFSKIADPLTNLIKKSVSFTWTERQEEVFQTLKTALLSPPILGHFNPNAPTYVHTDASNIGIGATLVQDIGGEEKVISYLSRTLSKAEQNYSTTEKECLAVVWSMSKLRPYLYGRHFKIVTDHHALCWLKNLKDPTGRLARWALKIQEYDFDIIHKSGKKHLDADGLSRGPLPETDWDEDFERLFLNQITDEEDKFIESVKKNLNGSRRSIAQNFKEEDGCLFKKNPNPEGRAWLLVVPENKKREIMKEYHNHMSNGHLGVARTMYRIKSKYFWPSMLKDVSEFVRTCHLCQSRKGANQLPSGLLQPIPPANFPFERIGIDFVGPLPSTKNRKKWIIVLSDYYTRYAETRAVSEATVKEVSKFLVEDIFLRHGAPQYLISDRGSQFTSNLMKEVMKTCKIKHCFTTSYHPQTNGLTERLNRTLINMLSMYVNTDQKNWDEILPFITHAYNTTIQETTGYSPFFLMFGREPTSLLDDRNISVDIDKDDYDEYIKHHLDKINRTRKLVINNTIKTQERMKKNYDKKHMERSYEPGELVAVWTPIRKIGKCEKLLRKYFGPYRILKKLSNVNYLIEPKDNPGQDPLIVHVSRIKPYFERIDEVNHEDVTTSGEGEVFVNVEVLLNNIPVSSFIDTGSTISLMSCSLLKQHKLKLNVNDRIKIKQVDSFAYTLGSVEVFLKIHSKLVRCKLHVVKNFSYPLLIGLDVAGKIGLIIDTKDKAVYVKGNECFYIYPETHLPSVQQKELNQLLKENQALFSQHETDIGRIAVQHKIHTIEHPPISCRPYRRPLAEYDEIKRQVEELSKKGLIRESQSPWAFPVVLVSKKDGSQRMCIDYLKLNAITIDDKQPLPYIQDMFDRLHNAKYFTTLDIAWGYWHVEMHPDSVEKTAFITNDGHYEFLVMPFGLKNAPSTFQRIIQHIIGNLLWNGVCNYQDDILIYSSTFKDHIELMKKIFDKLKENNIKLKLKKCSFAKQEIRYLGHIIGHNKIKPDPEKTKAINEFPQPKTVKQVRQFLGLAGYYRKFIPKFSEIADPLTSLTRKNKLFKWTTEVNKSFQELKSHLSTDPVLSTYDPSLPCKLYTDASKLGIGAILAQIGNDNQEHVISYYSGKLLPHQQNYSAFELECFAVVQSVEYFEVYLENNTFEVITDHSALEWLFNVKKPKAKYLRWIIELSTKSMKIVHRSGSKQTHVDALSRSPVSFHISIPTLRLHQQKSDLSFVKNSHIHRDLIMSNGLCEKMNDTILTKLRTNLQENPRLKWSSLLAKIVKDYNSTPHDVTGFSPNFLLFGDCAIPEFSESPHFTIENARKKAIENSAKHREKWKARHDAKHPQSSFKVGDLVLRKIASNDPSMVKTSPKSRRLQSLPPLLVEMVNEEEKPHVQPAAFTYLQQPRNPPNFSGKGSELAHLWLKDYSRVAAYNGWDESMCLANVVFFLEGAARCWFDNVEESITTWNTFKEEFTRTFGDKEDYARRIESSLKVRAQKPDESVELYIQDVLNLCRQLNPNMSEEDRRTLMKGVAENIYRALLAIEVTTTGEFTQHCRRIEKLNKNRISSVRFERIPTVSAINENEYHPLKEMIREIIREELRSAPNELDNLPPPQGLEDRVWQRVEQNLAPIDKAPVFHSGRAVKNFRSGQQNAGEAVRRKTEEFRTRENIPICFYCNRPGHVAKHCWDRRRDRDENEPSRTQNRFYYGRRRPGSIYMADFMTPHMEQSDRNNSPRRNLPRSSSPYPGRGRPMTGRRYSRSPGRTPSRSPHRDRIFEFLVLPNCSHDAILGWDFLESSKAVIDCGHSEISFSETLNEDQSAAQLHLASDDIIPPKCTKRVLTRTPSVTGIKNCAVEGVRQLFLEKELFVPSSYLTIWHGQAYLWVTNFSKHPTTIPSGMCLAHLFRVQPQEVCPIMENHSNNESKSAKSPIRITNFECREESVGSSEQLMRMEQISACISPELPLLHKTKLLELLENFSEVFGPIDKTTSRIITKHRINTGDAKPSKKMPYRVSPSERKVIQEEVDRMMEMGVVQPSESPWASPVVLVRKKDGSVRFCVDYRGLNKMTKKDVYPLPRVDDALDCLKGANIYSTIDLKAGYWQIGIDEANREKTAFITPDGLFEFKVMPFGLCNAPATFERVMDNLLKGLRWTICLCYLDDVVIFADNFPDHLRRLEVVLNCFKRAGLKLNPGKCSFGASNIKILGHQVNKDGIRPDDDKIKAVSQFPIPKNLRQLRSFLGLSSYYRRFIKNYADIARPLNSLLSKGTKFQWNTDQERAFQKLKNALTSKPVLGHFDDDAPTELHTDASGYGIGAVLVQKQGNGEKVIAYASRTLLKSEKNYSTTERECLAIVWAIGKFRPYLFGRPFKVITDHHSLCWLTNLKDPAGRLARWALRLQEYDVSIVYKTGRMNKDADCLSRNPIENTEKVFNDDIPTLFLLSDISKEQEKDPYITGIIKEISQPSPAKKDNKFEVVNGILYRKNYDPTGLPLLLVIPRHLRMEILGDLHDAPTAGHLGFAKTYDRIRRRFFWPGMYRSVRKYVGHCQDCQRRKSVPQLPPGYLRPIPPPDRPFQKVGIDLLGRFPISQGKKKWIVVCTDYLTKYAVTQSLGSGEAQEIAKFLLEEVILKHGAPREIVMDRGRNFQSRLIQELTKNCHIKKKTTTAYHPQTNGLTERLNRTIADMLSMYMDLDQKNWDEMLPFITFAYNTARQESTGFTPFFLVHGREAETTLDTIFPYSSASEGEEFIQLVASRAEEARQIARHHIFKAQETNKLNYDARHKGKVYQPGDLVWIFTPIRRVGLSEKLLRRYFGPYKVIKKISDVTYEVEAFGKSDKRQKGRDTVHILRMKPYYGPSRQEDSS</sequence>
<evidence type="ECO:0000256" key="8">
    <source>
        <dbReference type="PROSITE-ProRule" id="PRU00047"/>
    </source>
</evidence>
<dbReference type="PROSITE" id="PS50158">
    <property type="entry name" value="ZF_CCHC"/>
    <property type="match status" value="2"/>
</dbReference>
<accession>A0ABY6KHX5</accession>
<keyword evidence="7" id="KW-0695">RNA-directed DNA polymerase</keyword>
<dbReference type="CDD" id="cd00303">
    <property type="entry name" value="retropepsin_like"/>
    <property type="match status" value="2"/>
</dbReference>
<dbReference type="Pfam" id="PF03732">
    <property type="entry name" value="Retrotrans_gag"/>
    <property type="match status" value="1"/>
</dbReference>
<evidence type="ECO:0000259" key="13">
    <source>
        <dbReference type="PROSITE" id="PS50994"/>
    </source>
</evidence>
<evidence type="ECO:0000256" key="7">
    <source>
        <dbReference type="ARBA" id="ARBA00022918"/>
    </source>
</evidence>
<dbReference type="InterPro" id="IPR001969">
    <property type="entry name" value="Aspartic_peptidase_AS"/>
</dbReference>
<dbReference type="PANTHER" id="PTHR37984:SF5">
    <property type="entry name" value="PROTEIN NYNRIN-LIKE"/>
    <property type="match status" value="1"/>
</dbReference>
<evidence type="ECO:0000256" key="4">
    <source>
        <dbReference type="ARBA" id="ARBA00022722"/>
    </source>
</evidence>
<dbReference type="Pfam" id="PF17921">
    <property type="entry name" value="Integrase_H2C2"/>
    <property type="match status" value="2"/>
</dbReference>
<evidence type="ECO:0000313" key="15">
    <source>
        <dbReference type="Proteomes" id="UP001235939"/>
    </source>
</evidence>
<dbReference type="PROSITE" id="PS50175">
    <property type="entry name" value="ASP_PROT_RETROV"/>
    <property type="match status" value="1"/>
</dbReference>
<feature type="domain" description="Reverse transcriptase" evidence="12">
    <location>
        <begin position="664"/>
        <end position="843"/>
    </location>
</feature>
<feature type="domain" description="Reverse transcriptase" evidence="12">
    <location>
        <begin position="2894"/>
        <end position="3073"/>
    </location>
</feature>
<keyword evidence="8" id="KW-0863">Zinc-finger</keyword>
<dbReference type="InterPro" id="IPR001584">
    <property type="entry name" value="Integrase_cat-core"/>
</dbReference>
<feature type="compositionally biased region" description="Low complexity" evidence="9">
    <location>
        <begin position="2596"/>
        <end position="2612"/>
    </location>
</feature>
<feature type="domain" description="CCHC-type" evidence="10">
    <location>
        <begin position="308"/>
        <end position="322"/>
    </location>
</feature>
<dbReference type="Pfam" id="PF00665">
    <property type="entry name" value="rve"/>
    <property type="match status" value="2"/>
</dbReference>
<feature type="domain" description="Integrase catalytic" evidence="13">
    <location>
        <begin position="1195"/>
        <end position="1354"/>
    </location>
</feature>
<dbReference type="Pfam" id="PF17917">
    <property type="entry name" value="RT_RNaseH"/>
    <property type="match status" value="3"/>
</dbReference>
<dbReference type="InterPro" id="IPR005162">
    <property type="entry name" value="Retrotrans_gag_dom"/>
</dbReference>
<dbReference type="Pfam" id="PF00077">
    <property type="entry name" value="RVP"/>
    <property type="match status" value="1"/>
</dbReference>
<protein>
    <recommendedName>
        <fullName evidence="1">RNA-directed DNA polymerase</fullName>
        <ecNumber evidence="1">2.7.7.49</ecNumber>
    </recommendedName>
</protein>
<organism evidence="14 15">
    <name type="scientific">Cordylochernes scorpioides</name>
    <dbReference type="NCBI Taxonomy" id="51811"/>
    <lineage>
        <taxon>Eukaryota</taxon>
        <taxon>Metazoa</taxon>
        <taxon>Ecdysozoa</taxon>
        <taxon>Arthropoda</taxon>
        <taxon>Chelicerata</taxon>
        <taxon>Arachnida</taxon>
        <taxon>Pseudoscorpiones</taxon>
        <taxon>Cheliferoidea</taxon>
        <taxon>Chernetidae</taxon>
        <taxon>Cordylochernes</taxon>
    </lineage>
</organism>
<keyword evidence="8" id="KW-0479">Metal-binding</keyword>
<evidence type="ECO:0000256" key="2">
    <source>
        <dbReference type="ARBA" id="ARBA00022679"/>
    </source>
</evidence>
<reference evidence="14 15" key="1">
    <citation type="submission" date="2022-01" db="EMBL/GenBank/DDBJ databases">
        <title>A chromosomal length assembly of Cordylochernes scorpioides.</title>
        <authorList>
            <person name="Zeh D."/>
            <person name="Zeh J."/>
        </authorList>
    </citation>
    <scope>NUCLEOTIDE SEQUENCE [LARGE SCALE GENOMIC DNA]</scope>
    <source>
        <strain evidence="14">IN4F17</strain>
        <tissue evidence="14">Whole Body</tissue>
    </source>
</reference>
<dbReference type="Pfam" id="PF00078">
    <property type="entry name" value="RVT_1"/>
    <property type="match status" value="3"/>
</dbReference>
<feature type="region of interest" description="Disordered" evidence="9">
    <location>
        <begin position="2555"/>
        <end position="2574"/>
    </location>
</feature>
<feature type="domain" description="CCHC-type" evidence="10">
    <location>
        <begin position="2539"/>
        <end position="2552"/>
    </location>
</feature>
<dbReference type="InterPro" id="IPR021109">
    <property type="entry name" value="Peptidase_aspartic_dom_sf"/>
</dbReference>
<dbReference type="SMART" id="SM00343">
    <property type="entry name" value="ZnF_C2HC"/>
    <property type="match status" value="2"/>
</dbReference>
<feature type="domain" description="Integrase catalytic" evidence="13">
    <location>
        <begin position="3431"/>
        <end position="3590"/>
    </location>
</feature>
<dbReference type="InterPro" id="IPR000477">
    <property type="entry name" value="RT_dom"/>
</dbReference>
<feature type="region of interest" description="Disordered" evidence="9">
    <location>
        <begin position="1"/>
        <end position="48"/>
    </location>
</feature>
<dbReference type="InterPro" id="IPR043502">
    <property type="entry name" value="DNA/RNA_pol_sf"/>
</dbReference>
<evidence type="ECO:0000256" key="1">
    <source>
        <dbReference type="ARBA" id="ARBA00012493"/>
    </source>
</evidence>
<dbReference type="Proteomes" id="UP001235939">
    <property type="component" value="Chromosome 05"/>
</dbReference>
<keyword evidence="8" id="KW-0862">Zinc</keyword>
<gene>
    <name evidence="14" type="ORF">LAZ67_5004378</name>
</gene>
<dbReference type="InterPro" id="IPR054465">
    <property type="entry name" value="Integrase_p58-like_C"/>
</dbReference>
<feature type="domain" description="Peptidase A2" evidence="11">
    <location>
        <begin position="384"/>
        <end position="461"/>
    </location>
</feature>
<feature type="domain" description="Reverse transcriptase" evidence="12">
    <location>
        <begin position="1638"/>
        <end position="1864"/>
    </location>
</feature>
<feature type="compositionally biased region" description="Polar residues" evidence="9">
    <location>
        <begin position="234"/>
        <end position="267"/>
    </location>
</feature>
<dbReference type="InterPro" id="IPR041588">
    <property type="entry name" value="Integrase_H2C2"/>
</dbReference>
<dbReference type="PROSITE" id="PS50994">
    <property type="entry name" value="INTEGRASE"/>
    <property type="match status" value="2"/>
</dbReference>
<dbReference type="EC" id="2.7.7.49" evidence="1"/>
<dbReference type="SUPFAM" id="SSF56672">
    <property type="entry name" value="DNA/RNA polymerases"/>
    <property type="match status" value="3"/>
</dbReference>
<dbReference type="Gene3D" id="3.10.10.10">
    <property type="entry name" value="HIV Type 1 Reverse Transcriptase, subunit A, domain 1"/>
    <property type="match status" value="3"/>
</dbReference>
<dbReference type="InterPro" id="IPR018061">
    <property type="entry name" value="Retropepsins"/>
</dbReference>
<evidence type="ECO:0000259" key="12">
    <source>
        <dbReference type="PROSITE" id="PS50878"/>
    </source>
</evidence>
<name>A0ABY6KHX5_9ARAC</name>
<keyword evidence="2" id="KW-0808">Transferase</keyword>
<evidence type="ECO:0000256" key="3">
    <source>
        <dbReference type="ARBA" id="ARBA00022695"/>
    </source>
</evidence>
<dbReference type="InterPro" id="IPR001995">
    <property type="entry name" value="Peptidase_A2_cat"/>
</dbReference>
<evidence type="ECO:0000259" key="11">
    <source>
        <dbReference type="PROSITE" id="PS50175"/>
    </source>
</evidence>
<proteinExistence type="predicted"/>
<evidence type="ECO:0000259" key="10">
    <source>
        <dbReference type="PROSITE" id="PS50158"/>
    </source>
</evidence>
<dbReference type="EMBL" id="CP092867">
    <property type="protein sequence ID" value="UYV68455.1"/>
    <property type="molecule type" value="Genomic_DNA"/>
</dbReference>
<feature type="non-terminal residue" evidence="14">
    <location>
        <position position="1"/>
    </location>
</feature>
<dbReference type="Pfam" id="PF22938">
    <property type="entry name" value="Integrase_p58_C"/>
    <property type="match status" value="2"/>
</dbReference>
<dbReference type="PROSITE" id="PS00141">
    <property type="entry name" value="ASP_PROTEASE"/>
    <property type="match status" value="1"/>
</dbReference>
<dbReference type="CDD" id="cd09274">
    <property type="entry name" value="RNase_HI_RT_Ty3"/>
    <property type="match status" value="3"/>
</dbReference>
<dbReference type="PROSITE" id="PS50878">
    <property type="entry name" value="RT_POL"/>
    <property type="match status" value="3"/>
</dbReference>
<evidence type="ECO:0000256" key="9">
    <source>
        <dbReference type="SAM" id="MobiDB-lite"/>
    </source>
</evidence>
<feature type="region of interest" description="Disordered" evidence="9">
    <location>
        <begin position="2591"/>
        <end position="2635"/>
    </location>
</feature>
<feature type="compositionally biased region" description="Polar residues" evidence="9">
    <location>
        <begin position="285"/>
        <end position="294"/>
    </location>
</feature>
<keyword evidence="3" id="KW-0548">Nucleotidyltransferase</keyword>
<keyword evidence="15" id="KW-1185">Reference proteome</keyword>
<feature type="region of interest" description="Disordered" evidence="9">
    <location>
        <begin position="209"/>
        <end position="303"/>
    </location>
</feature>
<evidence type="ECO:0000256" key="6">
    <source>
        <dbReference type="ARBA" id="ARBA00022801"/>
    </source>
</evidence>
<dbReference type="SUPFAM" id="SSF53098">
    <property type="entry name" value="Ribonuclease H-like"/>
    <property type="match status" value="3"/>
</dbReference>
<evidence type="ECO:0000313" key="14">
    <source>
        <dbReference type="EMBL" id="UYV68455.1"/>
    </source>
</evidence>
<feature type="compositionally biased region" description="Basic and acidic residues" evidence="9">
    <location>
        <begin position="2555"/>
        <end position="2564"/>
    </location>
</feature>
<dbReference type="PANTHER" id="PTHR37984">
    <property type="entry name" value="PROTEIN CBG26694"/>
    <property type="match status" value="1"/>
</dbReference>
<dbReference type="Gene3D" id="1.10.340.70">
    <property type="match status" value="2"/>
</dbReference>
<dbReference type="InterPro" id="IPR050951">
    <property type="entry name" value="Retrovirus_Pol_polyprotein"/>
</dbReference>
<dbReference type="InterPro" id="IPR036397">
    <property type="entry name" value="RNaseH_sf"/>
</dbReference>
<dbReference type="InterPro" id="IPR012337">
    <property type="entry name" value="RNaseH-like_sf"/>
</dbReference>
<dbReference type="InterPro" id="IPR001878">
    <property type="entry name" value="Znf_CCHC"/>
</dbReference>
<dbReference type="InterPro" id="IPR043128">
    <property type="entry name" value="Rev_trsase/Diguanyl_cyclase"/>
</dbReference>
<dbReference type="Gene3D" id="2.40.70.10">
    <property type="entry name" value="Acid Proteases"/>
    <property type="match status" value="3"/>
</dbReference>